<keyword evidence="2" id="KW-1185">Reference proteome</keyword>
<dbReference type="Proteomes" id="UP001526430">
    <property type="component" value="Unassembled WGS sequence"/>
</dbReference>
<proteinExistence type="predicted"/>
<dbReference type="Gene3D" id="3.40.50.1240">
    <property type="entry name" value="Phosphoglycerate mutase-like"/>
    <property type="match status" value="1"/>
</dbReference>
<dbReference type="SUPFAM" id="SSF53254">
    <property type="entry name" value="Phosphoglycerate mutase-like"/>
    <property type="match status" value="1"/>
</dbReference>
<sequence>MERGLMVEERLRLYRRSVMAFLTLPGIPRASAQDGRLVPLRWDAPEAAPLLARIRAGGVTLFFRHADTQGEPCDRSFRVGDRAGQRNIAPRGRAQSREIGQRLAELGVRVEEPVLAGPVFRARDTAEEMVGAARVRVTDSLLADDYAAGRLDWVLAEHRRLFFAPVPPGAVRVLVGHRTPAIMVLGDGRVGGRAFPEGGALVLEAPGQLHGIIEFAPVEGGGWHGC</sequence>
<evidence type="ECO:0000313" key="2">
    <source>
        <dbReference type="Proteomes" id="UP001526430"/>
    </source>
</evidence>
<comment type="caution">
    <text evidence="1">The sequence shown here is derived from an EMBL/GenBank/DDBJ whole genome shotgun (WGS) entry which is preliminary data.</text>
</comment>
<evidence type="ECO:0000313" key="1">
    <source>
        <dbReference type="EMBL" id="MCW8085364.1"/>
    </source>
</evidence>
<dbReference type="InterPro" id="IPR029033">
    <property type="entry name" value="His_PPase_superfam"/>
</dbReference>
<protein>
    <submittedName>
        <fullName evidence="1">Histidine phosphatase family protein</fullName>
    </submittedName>
</protein>
<reference evidence="1 2" key="1">
    <citation type="submission" date="2022-10" db="EMBL/GenBank/DDBJ databases">
        <title>Roseococcus glaciei nov., sp. nov., isolated from glacier.</title>
        <authorList>
            <person name="Liu Q."/>
            <person name="Xin Y.-H."/>
        </authorList>
    </citation>
    <scope>NUCLEOTIDE SEQUENCE [LARGE SCALE GENOMIC DNA]</scope>
    <source>
        <strain evidence="1 2">MDT2-1-1</strain>
    </source>
</reference>
<organism evidence="1 2">
    <name type="scientific">Sabulicella glaciei</name>
    <dbReference type="NCBI Taxonomy" id="2984948"/>
    <lineage>
        <taxon>Bacteria</taxon>
        <taxon>Pseudomonadati</taxon>
        <taxon>Pseudomonadota</taxon>
        <taxon>Alphaproteobacteria</taxon>
        <taxon>Acetobacterales</taxon>
        <taxon>Acetobacteraceae</taxon>
        <taxon>Sabulicella</taxon>
    </lineage>
</organism>
<dbReference type="EMBL" id="JAPFQI010000003">
    <property type="protein sequence ID" value="MCW8085364.1"/>
    <property type="molecule type" value="Genomic_DNA"/>
</dbReference>
<name>A0ABT3NT77_9PROT</name>
<accession>A0ABT3NT77</accession>
<gene>
    <name evidence="1" type="ORF">OF850_06985</name>
</gene>